<dbReference type="KEGG" id="ndk:I601_4096"/>
<comment type="similarity">
    <text evidence="1">Belongs to the BlaI transcriptional regulatory family.</text>
</comment>
<dbReference type="EMBL" id="CP015079">
    <property type="protein sequence ID" value="ANH40491.1"/>
    <property type="molecule type" value="Genomic_DNA"/>
</dbReference>
<accession>A0A1A9GST6</accession>
<evidence type="ECO:0000256" key="3">
    <source>
        <dbReference type="ARBA" id="ARBA00023125"/>
    </source>
</evidence>
<keyword evidence="6" id="KW-1185">Reference proteome</keyword>
<evidence type="ECO:0000256" key="1">
    <source>
        <dbReference type="ARBA" id="ARBA00011046"/>
    </source>
</evidence>
<evidence type="ECO:0000313" key="6">
    <source>
        <dbReference type="Proteomes" id="UP000077868"/>
    </source>
</evidence>
<dbReference type="Pfam" id="PF03965">
    <property type="entry name" value="Penicillinase_R"/>
    <property type="match status" value="1"/>
</dbReference>
<reference evidence="5 6" key="1">
    <citation type="submission" date="2016-03" db="EMBL/GenBank/DDBJ databases">
        <title>Complete genome sequence of a soil Actinobacterium, Nocardioides dokdonensis FR1436.</title>
        <authorList>
            <person name="Kwon S.-K."/>
            <person name="Kim K."/>
            <person name="Kim J.F."/>
        </authorList>
    </citation>
    <scope>NUCLEOTIDE SEQUENCE [LARGE SCALE GENOMIC DNA]</scope>
    <source>
        <strain evidence="5 6">FR1436</strain>
    </source>
</reference>
<dbReference type="Gene3D" id="6.10.140.850">
    <property type="match status" value="1"/>
</dbReference>
<name>A0A1A9GST6_9ACTN</name>
<proteinExistence type="inferred from homology"/>
<dbReference type="GO" id="GO:0045892">
    <property type="term" value="P:negative regulation of DNA-templated transcription"/>
    <property type="evidence" value="ECO:0007669"/>
    <property type="project" value="InterPro"/>
</dbReference>
<dbReference type="SUPFAM" id="SSF46785">
    <property type="entry name" value="Winged helix' DNA-binding domain"/>
    <property type="match status" value="1"/>
</dbReference>
<dbReference type="OrthoDB" id="9813987at2"/>
<protein>
    <submittedName>
        <fullName evidence="5">Transcriptional regulator BlaI</fullName>
    </submittedName>
</protein>
<dbReference type="PIRSF" id="PIRSF019455">
    <property type="entry name" value="CopR_AtkY"/>
    <property type="match status" value="1"/>
</dbReference>
<dbReference type="InterPro" id="IPR036388">
    <property type="entry name" value="WH-like_DNA-bd_sf"/>
</dbReference>
<evidence type="ECO:0000313" key="5">
    <source>
        <dbReference type="EMBL" id="ANH40491.1"/>
    </source>
</evidence>
<dbReference type="AlphaFoldDB" id="A0A1A9GST6"/>
<dbReference type="PATRIC" id="fig|1300347.3.peg.4104"/>
<dbReference type="Proteomes" id="UP000077868">
    <property type="component" value="Chromosome"/>
</dbReference>
<keyword evidence="4" id="KW-0804">Transcription</keyword>
<sequence length="130" mass="14950">MRQMGQLEAAVMHRLWDWDRPASVREVVDDLQRERKIAYTTVMTVLDNLHRKGLVHRHKQGRAYVYTAVMSQEDHTASMLEDVLAQTPDRGAALLNFVEQLSSEEQVQVRTALAKFGKHGRQPRDPGDKE</sequence>
<evidence type="ECO:0000256" key="2">
    <source>
        <dbReference type="ARBA" id="ARBA00023015"/>
    </source>
</evidence>
<keyword evidence="3" id="KW-0238">DNA-binding</keyword>
<evidence type="ECO:0000256" key="4">
    <source>
        <dbReference type="ARBA" id="ARBA00023163"/>
    </source>
</evidence>
<dbReference type="Gene3D" id="1.10.10.10">
    <property type="entry name" value="Winged helix-like DNA-binding domain superfamily/Winged helix DNA-binding domain"/>
    <property type="match status" value="1"/>
</dbReference>
<organism evidence="5 6">
    <name type="scientific">Nocardioides dokdonensis FR1436</name>
    <dbReference type="NCBI Taxonomy" id="1300347"/>
    <lineage>
        <taxon>Bacteria</taxon>
        <taxon>Bacillati</taxon>
        <taxon>Actinomycetota</taxon>
        <taxon>Actinomycetes</taxon>
        <taxon>Propionibacteriales</taxon>
        <taxon>Nocardioidaceae</taxon>
        <taxon>Nocardioides</taxon>
    </lineage>
</organism>
<dbReference type="InterPro" id="IPR005650">
    <property type="entry name" value="BlaI_family"/>
</dbReference>
<dbReference type="STRING" id="1300347.I601_4096"/>
<dbReference type="GO" id="GO:0003677">
    <property type="term" value="F:DNA binding"/>
    <property type="evidence" value="ECO:0007669"/>
    <property type="project" value="UniProtKB-KW"/>
</dbReference>
<gene>
    <name evidence="5" type="primary">blaI_2</name>
    <name evidence="5" type="ORF">I601_4096</name>
</gene>
<dbReference type="InterPro" id="IPR036390">
    <property type="entry name" value="WH_DNA-bd_sf"/>
</dbReference>
<keyword evidence="2" id="KW-0805">Transcription regulation</keyword>